<dbReference type="UniPathway" id="UPA00142">
    <property type="reaction ID" value="UER00210"/>
</dbReference>
<dbReference type="Pfam" id="PF03917">
    <property type="entry name" value="GSH_synth_ATP"/>
    <property type="match status" value="1"/>
</dbReference>
<evidence type="ECO:0000256" key="8">
    <source>
        <dbReference type="ARBA" id="ARBA00022842"/>
    </source>
</evidence>
<feature type="binding site" evidence="12">
    <location>
        <begin position="224"/>
        <end position="226"/>
    </location>
    <ligand>
        <name>substrate</name>
    </ligand>
</feature>
<dbReference type="AlphaFoldDB" id="A0A0D6EJL9"/>
<feature type="compositionally biased region" description="Basic and acidic residues" evidence="13">
    <location>
        <begin position="383"/>
        <end position="395"/>
    </location>
</feature>
<dbReference type="InterPro" id="IPR004887">
    <property type="entry name" value="GSH_synth_subst-bd"/>
</dbReference>
<dbReference type="PANTHER" id="PTHR11130:SF0">
    <property type="entry name" value="GLUTATHIONE SYNTHETASE"/>
    <property type="match status" value="1"/>
</dbReference>
<comment type="cofactor">
    <cofactor evidence="9 11">
        <name>Mg(2+)</name>
        <dbReference type="ChEBI" id="CHEBI:18420"/>
    </cofactor>
    <text evidence="9 11">Binds 1 Mg(2+) ion per subunit.</text>
</comment>
<dbReference type="InterPro" id="IPR014049">
    <property type="entry name" value="Glutathione_synthase_N_euk"/>
</dbReference>
<dbReference type="Gene3D" id="1.10.1080.10">
    <property type="entry name" value="Glutathione Synthetase, Chain A, domain 3"/>
    <property type="match status" value="1"/>
</dbReference>
<dbReference type="SUPFAM" id="SSF56059">
    <property type="entry name" value="Glutathione synthetase ATP-binding domain-like"/>
    <property type="match status" value="1"/>
</dbReference>
<keyword evidence="3 9" id="KW-0436">Ligase</keyword>
<dbReference type="GO" id="GO:0043295">
    <property type="term" value="F:glutathione binding"/>
    <property type="evidence" value="ECO:0007669"/>
    <property type="project" value="UniProtKB-UniRule"/>
</dbReference>
<keyword evidence="6 9" id="KW-0547">Nucleotide-binding</keyword>
<evidence type="ECO:0000256" key="1">
    <source>
        <dbReference type="ARBA" id="ARBA00004965"/>
    </source>
</evidence>
<dbReference type="Gene3D" id="3.40.50.1760">
    <property type="entry name" value="Glutathione synthase, substrate-binding domain superfamily, eukaryotic"/>
    <property type="match status" value="1"/>
</dbReference>
<feature type="binding site" evidence="11">
    <location>
        <position position="152"/>
    </location>
    <ligand>
        <name>Mg(2+)</name>
        <dbReference type="ChEBI" id="CHEBI:18420"/>
    </ligand>
</feature>
<feature type="domain" description="Glutathione synthase substrate-binding" evidence="14">
    <location>
        <begin position="214"/>
        <end position="339"/>
    </location>
</feature>
<evidence type="ECO:0000256" key="12">
    <source>
        <dbReference type="PIRSR" id="PIRSR001558-3"/>
    </source>
</evidence>
<evidence type="ECO:0000256" key="11">
    <source>
        <dbReference type="PIRSR" id="PIRSR001558-2"/>
    </source>
</evidence>
<keyword evidence="4 9" id="KW-0317">Glutathione biosynthesis</keyword>
<feature type="binding site" evidence="12">
    <location>
        <begin position="510"/>
        <end position="511"/>
    </location>
    <ligand>
        <name>substrate</name>
    </ligand>
</feature>
<feature type="binding site" evidence="10">
    <location>
        <position position="230"/>
    </location>
    <ligand>
        <name>substrate</name>
    </ligand>
</feature>
<feature type="binding site" evidence="11">
    <location>
        <position position="404"/>
    </location>
    <ligand>
        <name>Mg(2+)</name>
        <dbReference type="ChEBI" id="CHEBI:18420"/>
    </ligand>
</feature>
<reference evidence="16" key="1">
    <citation type="submission" date="2015-02" db="EMBL/GenBank/DDBJ databases">
        <authorList>
            <person name="Gon?alves P."/>
        </authorList>
    </citation>
    <scope>NUCLEOTIDE SEQUENCE [LARGE SCALE GENOMIC DNA]</scope>
</reference>
<evidence type="ECO:0000256" key="6">
    <source>
        <dbReference type="ARBA" id="ARBA00022741"/>
    </source>
</evidence>
<feature type="region of interest" description="Disordered" evidence="13">
    <location>
        <begin position="373"/>
        <end position="395"/>
    </location>
</feature>
<evidence type="ECO:0000256" key="4">
    <source>
        <dbReference type="ARBA" id="ARBA00022684"/>
    </source>
</evidence>
<evidence type="ECO:0000313" key="15">
    <source>
        <dbReference type="EMBL" id="CEQ40149.1"/>
    </source>
</evidence>
<feature type="binding site" evidence="12">
    <location>
        <begin position="303"/>
        <end position="306"/>
    </location>
    <ligand>
        <name>substrate</name>
    </ligand>
</feature>
<evidence type="ECO:0000256" key="3">
    <source>
        <dbReference type="ARBA" id="ARBA00022598"/>
    </source>
</evidence>
<evidence type="ECO:0000256" key="10">
    <source>
        <dbReference type="PIRSR" id="PIRSR001558-1"/>
    </source>
</evidence>
<name>A0A0D6EJL9_SPOSA</name>
<evidence type="ECO:0000259" key="14">
    <source>
        <dbReference type="Pfam" id="PF03199"/>
    </source>
</evidence>
<proteinExistence type="inferred from homology"/>
<comment type="catalytic activity">
    <reaction evidence="9">
        <text>gamma-L-glutamyl-L-cysteine + glycine + ATP = glutathione + ADP + phosphate + H(+)</text>
        <dbReference type="Rhea" id="RHEA:13557"/>
        <dbReference type="ChEBI" id="CHEBI:15378"/>
        <dbReference type="ChEBI" id="CHEBI:30616"/>
        <dbReference type="ChEBI" id="CHEBI:43474"/>
        <dbReference type="ChEBI" id="CHEBI:57305"/>
        <dbReference type="ChEBI" id="CHEBI:57925"/>
        <dbReference type="ChEBI" id="CHEBI:58173"/>
        <dbReference type="ChEBI" id="CHEBI:456216"/>
        <dbReference type="EC" id="6.3.2.3"/>
    </reaction>
</comment>
<evidence type="ECO:0000313" key="16">
    <source>
        <dbReference type="Proteomes" id="UP000243876"/>
    </source>
</evidence>
<evidence type="ECO:0000256" key="13">
    <source>
        <dbReference type="SAM" id="MobiDB-lite"/>
    </source>
</evidence>
<dbReference type="SUPFAM" id="SSF52440">
    <property type="entry name" value="PreATP-grasp domain"/>
    <property type="match status" value="1"/>
</dbReference>
<dbReference type="EMBL" id="CENE01000005">
    <property type="protein sequence ID" value="CEQ40149.1"/>
    <property type="molecule type" value="Genomic_DNA"/>
</dbReference>
<evidence type="ECO:0000256" key="9">
    <source>
        <dbReference type="PIRNR" id="PIRNR001558"/>
    </source>
</evidence>
<dbReference type="InterPro" id="IPR014042">
    <property type="entry name" value="Glutathione_synthase_a-hlx"/>
</dbReference>
<dbReference type="GO" id="GO:0005829">
    <property type="term" value="C:cytosol"/>
    <property type="evidence" value="ECO:0007669"/>
    <property type="project" value="TreeGrafter"/>
</dbReference>
<feature type="binding site" evidence="10">
    <location>
        <position position="501"/>
    </location>
    <ligand>
        <name>ATP</name>
        <dbReference type="ChEBI" id="CHEBI:30616"/>
    </ligand>
</feature>
<feature type="binding site" evidence="10">
    <location>
        <position position="129"/>
    </location>
    <ligand>
        <name>substrate</name>
    </ligand>
</feature>
<feature type="binding site" evidence="11">
    <location>
        <position position="150"/>
    </location>
    <ligand>
        <name>Mg(2+)</name>
        <dbReference type="ChEBI" id="CHEBI:18420"/>
    </ligand>
</feature>
<evidence type="ECO:0000256" key="7">
    <source>
        <dbReference type="ARBA" id="ARBA00022840"/>
    </source>
</evidence>
<feature type="binding site" evidence="10">
    <location>
        <position position="150"/>
    </location>
    <ligand>
        <name>ATP</name>
        <dbReference type="ChEBI" id="CHEBI:30616"/>
    </ligand>
</feature>
<organism evidence="15 16">
    <name type="scientific">Sporidiobolus salmonicolor</name>
    <name type="common">Yeast-like fungus</name>
    <name type="synonym">Sporobolomyces salmonicolor</name>
    <dbReference type="NCBI Taxonomy" id="5005"/>
    <lineage>
        <taxon>Eukaryota</taxon>
        <taxon>Fungi</taxon>
        <taxon>Dikarya</taxon>
        <taxon>Basidiomycota</taxon>
        <taxon>Pucciniomycotina</taxon>
        <taxon>Microbotryomycetes</taxon>
        <taxon>Sporidiobolales</taxon>
        <taxon>Sporidiobolaceae</taxon>
        <taxon>Sporobolomyces</taxon>
    </lineage>
</organism>
<feature type="binding site" evidence="12">
    <location>
        <begin position="154"/>
        <end position="157"/>
    </location>
    <ligand>
        <name>substrate</name>
    </ligand>
</feature>
<feature type="binding site" evidence="10">
    <location>
        <position position="472"/>
    </location>
    <ligand>
        <name>ATP</name>
        <dbReference type="ChEBI" id="CHEBI:30616"/>
    </ligand>
</feature>
<dbReference type="PANTHER" id="PTHR11130">
    <property type="entry name" value="GLUTATHIONE SYNTHETASE"/>
    <property type="match status" value="1"/>
</dbReference>
<dbReference type="Gene3D" id="3.30.470.20">
    <property type="entry name" value="ATP-grasp fold, B domain"/>
    <property type="match status" value="1"/>
</dbReference>
<dbReference type="Proteomes" id="UP000243876">
    <property type="component" value="Unassembled WGS sequence"/>
</dbReference>
<dbReference type="InterPro" id="IPR037013">
    <property type="entry name" value="GSH-S_sub-bd_sf"/>
</dbReference>
<gene>
    <name evidence="15" type="primary">SPOSA6832_01734</name>
</gene>
<sequence>MASDWPPTLSPEHERALLALASDYSLSHGLVLRPVPSPADHDISQTSAIHAPYSLFPSPFPARLFQQAKALQPLYNQLYAAITADDHFLEEVVGGAVAKVDEFQGRLYDIWKTVKQEGIRQPISLGLFRSDYLIHAPSENKDAWELKQVEFNTISSSFGALSTRVGEMHRYLLSSGLYPFHPSLTPASLPQNGALAGLAAGLAAAHRAYGKDDAVVLMVIQDNERNAFDQRLIEWEVVDKHGIRLLRVPFSQLRTTLSLAPSSSDSTSPAPHSLLYTPPHPFPSSSPSALTPAPVEVSLVYYRTAYSPTDYYTPAEWSTRLLIERSRAIKCPSVAMQLAGAKKVQQVLSLAHQLERGVPSAAERAQLRASFTGLWPMDDSDEGREGQRRARDEPERYVLKPQREGGGNNIYRGDIPPFLAALAAQDEHKADGEPKGREGYILMSLIEPPREVAQVLVRGGEAQGRRADVVSELGVYGVVLVDEERGKVIRNETVGHLLRTKGRESDEGGVAVGFSVIDSPWLI</sequence>
<comment type="similarity">
    <text evidence="2 9">Belongs to the eukaryotic GSH synthase family.</text>
</comment>
<feature type="binding site" evidence="10">
    <location>
        <position position="342"/>
    </location>
    <ligand>
        <name>ATP</name>
        <dbReference type="ChEBI" id="CHEBI:30616"/>
    </ligand>
</feature>
<evidence type="ECO:0000256" key="2">
    <source>
        <dbReference type="ARBA" id="ARBA00010385"/>
    </source>
</evidence>
<dbReference type="FunFam" id="3.30.1490.50:FF:000002">
    <property type="entry name" value="Glutathione synthetase"/>
    <property type="match status" value="1"/>
</dbReference>
<feature type="binding site" evidence="10">
    <location>
        <begin position="443"/>
        <end position="446"/>
    </location>
    <ligand>
        <name>ATP</name>
        <dbReference type="ChEBI" id="CHEBI:30616"/>
    </ligand>
</feature>
<feature type="binding site" evidence="10">
    <location>
        <position position="411"/>
    </location>
    <ligand>
        <name>ATP</name>
        <dbReference type="ChEBI" id="CHEBI:30616"/>
    </ligand>
</feature>
<comment type="pathway">
    <text evidence="1 9">Sulfur metabolism; glutathione biosynthesis; glutathione from L-cysteine and L-glutamate: step 2/2.</text>
</comment>
<dbReference type="PIRSF" id="PIRSF001558">
    <property type="entry name" value="GSHase"/>
    <property type="match status" value="1"/>
</dbReference>
<feature type="binding site" evidence="10">
    <location>
        <position position="499"/>
    </location>
    <ligand>
        <name>substrate</name>
    </ligand>
</feature>
<dbReference type="InterPro" id="IPR016185">
    <property type="entry name" value="PreATP-grasp_dom_sf"/>
</dbReference>
<accession>A0A0D6EJL9</accession>
<dbReference type="OrthoDB" id="2020073at2759"/>
<keyword evidence="16" id="KW-1185">Reference proteome</keyword>
<dbReference type="GO" id="GO:0005524">
    <property type="term" value="F:ATP binding"/>
    <property type="evidence" value="ECO:0007669"/>
    <property type="project" value="UniProtKB-UniRule"/>
</dbReference>
<dbReference type="GO" id="GO:0004363">
    <property type="term" value="F:glutathione synthase activity"/>
    <property type="evidence" value="ECO:0007669"/>
    <property type="project" value="UniProtKB-UniRule"/>
</dbReference>
<keyword evidence="7 9" id="KW-0067">ATP-binding</keyword>
<keyword evidence="8 9" id="KW-0460">Magnesium</keyword>
<evidence type="ECO:0000256" key="5">
    <source>
        <dbReference type="ARBA" id="ARBA00022723"/>
    </source>
</evidence>
<keyword evidence="5 9" id="KW-0479">Metal-binding</keyword>
<dbReference type="InterPro" id="IPR005615">
    <property type="entry name" value="Glutathione_synthase"/>
</dbReference>
<dbReference type="GO" id="GO:0000287">
    <property type="term" value="F:magnesium ion binding"/>
    <property type="evidence" value="ECO:0007669"/>
    <property type="project" value="UniProtKB-UniRule"/>
</dbReference>
<protein>
    <recommendedName>
        <fullName evidence="9">Glutathione synthetase</fullName>
        <shortName evidence="9">GSH-S</shortName>
        <ecNumber evidence="9">6.3.2.3</ecNumber>
    </recommendedName>
</protein>
<feature type="binding site" evidence="10">
    <location>
        <position position="507"/>
    </location>
    <ligand>
        <name>ATP</name>
        <dbReference type="ChEBI" id="CHEBI:30616"/>
    </ligand>
</feature>
<dbReference type="Gene3D" id="3.30.1490.80">
    <property type="match status" value="1"/>
</dbReference>
<feature type="binding site" evidence="10">
    <location>
        <begin position="400"/>
        <end position="409"/>
    </location>
    <ligand>
        <name>ATP</name>
        <dbReference type="ChEBI" id="CHEBI:30616"/>
    </ligand>
</feature>
<dbReference type="InterPro" id="IPR014709">
    <property type="entry name" value="Glutathione_synthase_C_euk"/>
</dbReference>
<dbReference type="Pfam" id="PF03199">
    <property type="entry name" value="GSH_synthase"/>
    <property type="match status" value="1"/>
</dbReference>
<dbReference type="Gene3D" id="3.30.1490.50">
    <property type="match status" value="1"/>
</dbReference>
<dbReference type="EC" id="6.3.2.3" evidence="9"/>